<dbReference type="PANTHER" id="PTHR30269">
    <property type="entry name" value="TRANSMEMBRANE PROTEIN YFCA"/>
    <property type="match status" value="1"/>
</dbReference>
<feature type="transmembrane region" description="Helical" evidence="8">
    <location>
        <begin position="233"/>
        <end position="251"/>
    </location>
</feature>
<sequence length="257" mass="27483">MDFGVLSEFSMATILFCLFVAVVGGVVKGAIGFALPLILVSGISMVTDPKIAIAALLVSTLVTNVLQTFRAGTGPALASLKEFWRYVFAVCLFIFLSAQLVPLIPSRVFYFVLGIPVVGLSLIQLFGVQLTIAPRHRRKAEWGIGALSGSFGGFAGTWGPTTVLFLLAINTPKAKQMIVQGVVYGAGSVSLLTAHWQSGILNKETAPLSFAILPAALFGMWIGFRIQDRLDQALFKRITLVVLIIAGINLLRKGVMG</sequence>
<evidence type="ECO:0000256" key="6">
    <source>
        <dbReference type="ARBA" id="ARBA00022989"/>
    </source>
</evidence>
<keyword evidence="5 8" id="KW-0812">Transmembrane</keyword>
<keyword evidence="4 8" id="KW-1003">Cell membrane</keyword>
<gene>
    <name evidence="9" type="ORF">TA5114_03098</name>
</gene>
<dbReference type="Pfam" id="PF01925">
    <property type="entry name" value="TauE"/>
    <property type="match status" value="1"/>
</dbReference>
<evidence type="ECO:0000256" key="8">
    <source>
        <dbReference type="RuleBase" id="RU363041"/>
    </source>
</evidence>
<evidence type="ECO:0000256" key="7">
    <source>
        <dbReference type="ARBA" id="ARBA00023136"/>
    </source>
</evidence>
<keyword evidence="3" id="KW-0813">Transport</keyword>
<feature type="transmembrane region" description="Helical" evidence="8">
    <location>
        <begin position="108"/>
        <end position="132"/>
    </location>
</feature>
<dbReference type="Proteomes" id="UP000051184">
    <property type="component" value="Unassembled WGS sequence"/>
</dbReference>
<dbReference type="AlphaFoldDB" id="A0A0P1IUH6"/>
<evidence type="ECO:0000313" key="9">
    <source>
        <dbReference type="EMBL" id="CUK27270.1"/>
    </source>
</evidence>
<dbReference type="GO" id="GO:0005886">
    <property type="term" value="C:plasma membrane"/>
    <property type="evidence" value="ECO:0007669"/>
    <property type="project" value="UniProtKB-SubCell"/>
</dbReference>
<feature type="transmembrane region" description="Helical" evidence="8">
    <location>
        <begin position="177"/>
        <end position="196"/>
    </location>
</feature>
<keyword evidence="6 8" id="KW-1133">Transmembrane helix</keyword>
<reference evidence="10" key="1">
    <citation type="submission" date="2015-09" db="EMBL/GenBank/DDBJ databases">
        <authorList>
            <person name="Rodrigo-Torres Lidia"/>
            <person name="Arahal R.David."/>
        </authorList>
    </citation>
    <scope>NUCLEOTIDE SEQUENCE [LARGE SCALE GENOMIC DNA]</scope>
    <source>
        <strain evidence="10">CECT 5114</strain>
    </source>
</reference>
<dbReference type="STRING" id="1715691.TA5113_00549"/>
<protein>
    <recommendedName>
        <fullName evidence="8">Probable membrane transporter protein</fullName>
    </recommendedName>
</protein>
<feature type="transmembrane region" description="Helical" evidence="8">
    <location>
        <begin position="144"/>
        <end position="171"/>
    </location>
</feature>
<evidence type="ECO:0000313" key="10">
    <source>
        <dbReference type="Proteomes" id="UP000051184"/>
    </source>
</evidence>
<dbReference type="InterPro" id="IPR052017">
    <property type="entry name" value="TSUP"/>
</dbReference>
<accession>A0A0P1IUH6</accession>
<evidence type="ECO:0000256" key="4">
    <source>
        <dbReference type="ARBA" id="ARBA00022475"/>
    </source>
</evidence>
<comment type="subcellular location">
    <subcellularLocation>
        <location evidence="1 8">Cell membrane</location>
        <topology evidence="1 8">Multi-pass membrane protein</topology>
    </subcellularLocation>
</comment>
<evidence type="ECO:0000256" key="2">
    <source>
        <dbReference type="ARBA" id="ARBA00009142"/>
    </source>
</evidence>
<feature type="transmembrane region" description="Helical" evidence="8">
    <location>
        <begin position="51"/>
        <end position="71"/>
    </location>
</feature>
<comment type="similarity">
    <text evidence="2 8">Belongs to the 4-toluene sulfonate uptake permease (TSUP) (TC 2.A.102) family.</text>
</comment>
<evidence type="ECO:0000256" key="3">
    <source>
        <dbReference type="ARBA" id="ARBA00022448"/>
    </source>
</evidence>
<keyword evidence="7 8" id="KW-0472">Membrane</keyword>
<feature type="transmembrane region" description="Helical" evidence="8">
    <location>
        <begin position="83"/>
        <end position="102"/>
    </location>
</feature>
<dbReference type="InterPro" id="IPR002781">
    <property type="entry name" value="TM_pro_TauE-like"/>
</dbReference>
<evidence type="ECO:0000256" key="5">
    <source>
        <dbReference type="ARBA" id="ARBA00022692"/>
    </source>
</evidence>
<feature type="transmembrane region" description="Helical" evidence="8">
    <location>
        <begin position="12"/>
        <end position="39"/>
    </location>
</feature>
<organism evidence="9 10">
    <name type="scientific">Cognatishimia activa</name>
    <dbReference type="NCBI Taxonomy" id="1715691"/>
    <lineage>
        <taxon>Bacteria</taxon>
        <taxon>Pseudomonadati</taxon>
        <taxon>Pseudomonadota</taxon>
        <taxon>Alphaproteobacteria</taxon>
        <taxon>Rhodobacterales</taxon>
        <taxon>Paracoccaceae</taxon>
        <taxon>Cognatishimia</taxon>
    </lineage>
</organism>
<feature type="transmembrane region" description="Helical" evidence="8">
    <location>
        <begin position="208"/>
        <end position="227"/>
    </location>
</feature>
<dbReference type="PANTHER" id="PTHR30269:SF32">
    <property type="entry name" value="MEMBRANE TRANSPORTER PROTEIN-RELATED"/>
    <property type="match status" value="1"/>
</dbReference>
<dbReference type="EMBL" id="CYUE01000022">
    <property type="protein sequence ID" value="CUK27270.1"/>
    <property type="molecule type" value="Genomic_DNA"/>
</dbReference>
<name>A0A0P1IUH6_9RHOB</name>
<proteinExistence type="inferred from homology"/>
<keyword evidence="10" id="KW-1185">Reference proteome</keyword>
<evidence type="ECO:0000256" key="1">
    <source>
        <dbReference type="ARBA" id="ARBA00004651"/>
    </source>
</evidence>